<dbReference type="Proteomes" id="UP000822476">
    <property type="component" value="Unassembled WGS sequence"/>
</dbReference>
<dbReference type="SUPFAM" id="SSF52058">
    <property type="entry name" value="L domain-like"/>
    <property type="match status" value="1"/>
</dbReference>
<dbReference type="PANTHER" id="PTHR18849:SF0">
    <property type="entry name" value="CILIA- AND FLAGELLA-ASSOCIATED PROTEIN 410-RELATED"/>
    <property type="match status" value="1"/>
</dbReference>
<dbReference type="OrthoDB" id="1517790at2759"/>
<evidence type="ECO:0000256" key="1">
    <source>
        <dbReference type="ARBA" id="ARBA00022614"/>
    </source>
</evidence>
<feature type="non-terminal residue" evidence="3">
    <location>
        <position position="324"/>
    </location>
</feature>
<reference evidence="3" key="1">
    <citation type="submission" date="2019-07" db="EMBL/GenBank/DDBJ databases">
        <title>Annotation for the trematode Paragonimus miyazaki's.</title>
        <authorList>
            <person name="Choi Y.-J."/>
        </authorList>
    </citation>
    <scope>NUCLEOTIDE SEQUENCE</scope>
    <source>
        <strain evidence="3">Japan</strain>
    </source>
</reference>
<dbReference type="EMBL" id="JTDE01000911">
    <property type="protein sequence ID" value="KAF7260062.1"/>
    <property type="molecule type" value="Genomic_DNA"/>
</dbReference>
<evidence type="ECO:0000313" key="3">
    <source>
        <dbReference type="EMBL" id="KAF7260062.1"/>
    </source>
</evidence>
<comment type="caution">
    <text evidence="3">The sequence shown here is derived from an EMBL/GenBank/DDBJ whole genome shotgun (WGS) entry which is preliminary data.</text>
</comment>
<keyword evidence="1" id="KW-0433">Leucine-rich repeat</keyword>
<proteinExistence type="predicted"/>
<gene>
    <name evidence="3" type="ORF">EG68_02496</name>
</gene>
<sequence>GHCLFLQELYLRSNRIADIHEVAHLKHLTRLQKIWLEDNPCANTSIPEAQKKTVESSDLSTDATSDINVEDDSLTSVISYRLSVVRNLTHLTHLDHKAVTPEERLQAETDGLLLTAPPPLMATSPVPEKKTPEDISENATQQLCSTIESVATSELDMDLTESELTLNETMTESNVNEKVDIYHTHTPHCKPSPKEFPCRLNEATTDLPLNSQNVKLSETNQIRSECGLKPLTRCKISPPVRNLRSPLVEHERLIRNAVLRLLKTLNPHSLEIVIHAAERRLSRFDCLNSPQPLNGVDTHIGSLSTGYWVPSDNYDHTNYMDYSR</sequence>
<protein>
    <submittedName>
        <fullName evidence="3">Uncharacterized protein</fullName>
    </submittedName>
</protein>
<dbReference type="PROSITE" id="PS51450">
    <property type="entry name" value="LRR"/>
    <property type="match status" value="1"/>
</dbReference>
<accession>A0A8S9YZL0</accession>
<dbReference type="AlphaFoldDB" id="A0A8S9YZL0"/>
<evidence type="ECO:0000313" key="4">
    <source>
        <dbReference type="Proteomes" id="UP000822476"/>
    </source>
</evidence>
<organism evidence="3 4">
    <name type="scientific">Paragonimus skrjabini miyazakii</name>
    <dbReference type="NCBI Taxonomy" id="59628"/>
    <lineage>
        <taxon>Eukaryota</taxon>
        <taxon>Metazoa</taxon>
        <taxon>Spiralia</taxon>
        <taxon>Lophotrochozoa</taxon>
        <taxon>Platyhelminthes</taxon>
        <taxon>Trematoda</taxon>
        <taxon>Digenea</taxon>
        <taxon>Plagiorchiida</taxon>
        <taxon>Troglotremata</taxon>
        <taxon>Troglotrematidae</taxon>
        <taxon>Paragonimus</taxon>
    </lineage>
</organism>
<dbReference type="InterPro" id="IPR032675">
    <property type="entry name" value="LRR_dom_sf"/>
</dbReference>
<dbReference type="PANTHER" id="PTHR18849">
    <property type="entry name" value="LEUCINE RICH REPEAT PROTEIN"/>
    <property type="match status" value="1"/>
</dbReference>
<dbReference type="InterPro" id="IPR001611">
    <property type="entry name" value="Leu-rich_rpt"/>
</dbReference>
<keyword evidence="4" id="KW-1185">Reference proteome</keyword>
<name>A0A8S9YZL0_9TREM</name>
<evidence type="ECO:0000256" key="2">
    <source>
        <dbReference type="ARBA" id="ARBA00022737"/>
    </source>
</evidence>
<dbReference type="Gene3D" id="3.80.10.10">
    <property type="entry name" value="Ribonuclease Inhibitor"/>
    <property type="match status" value="1"/>
</dbReference>
<keyword evidence="2" id="KW-0677">Repeat</keyword>